<dbReference type="EMBL" id="JADFTS010000008">
    <property type="protein sequence ID" value="KAF9595159.1"/>
    <property type="molecule type" value="Genomic_DNA"/>
</dbReference>
<dbReference type="OrthoDB" id="26525at2759"/>
<proteinExistence type="predicted"/>
<keyword evidence="2" id="KW-0479">Metal-binding</keyword>
<evidence type="ECO:0000313" key="7">
    <source>
        <dbReference type="EMBL" id="KAF9595159.1"/>
    </source>
</evidence>
<comment type="function">
    <text evidence="1">Potential calcium sensor.</text>
</comment>
<dbReference type="SMART" id="SM00054">
    <property type="entry name" value="EFh"/>
    <property type="match status" value="4"/>
</dbReference>
<evidence type="ECO:0000256" key="4">
    <source>
        <dbReference type="ARBA" id="ARBA00022837"/>
    </source>
</evidence>
<dbReference type="InterPro" id="IPR018247">
    <property type="entry name" value="EF_Hand_1_Ca_BS"/>
</dbReference>
<reference evidence="7 8" key="1">
    <citation type="submission" date="2020-10" db="EMBL/GenBank/DDBJ databases">
        <title>The Coptis chinensis genome and diversification of protoberbering-type alkaloids.</title>
        <authorList>
            <person name="Wang B."/>
            <person name="Shu S."/>
            <person name="Song C."/>
            <person name="Liu Y."/>
        </authorList>
    </citation>
    <scope>NUCLEOTIDE SEQUENCE [LARGE SCALE GENOMIC DNA]</scope>
    <source>
        <strain evidence="7">HL-2020</strain>
        <tissue evidence="7">Leaf</tissue>
    </source>
</reference>
<dbReference type="SUPFAM" id="SSF47473">
    <property type="entry name" value="EF-hand"/>
    <property type="match status" value="1"/>
</dbReference>
<dbReference type="CDD" id="cd00051">
    <property type="entry name" value="EFh"/>
    <property type="match status" value="2"/>
</dbReference>
<dbReference type="Gene3D" id="1.10.238.10">
    <property type="entry name" value="EF-hand"/>
    <property type="match status" value="2"/>
</dbReference>
<feature type="compositionally biased region" description="Basic residues" evidence="5">
    <location>
        <begin position="11"/>
        <end position="20"/>
    </location>
</feature>
<dbReference type="InterPro" id="IPR011992">
    <property type="entry name" value="EF-hand-dom_pair"/>
</dbReference>
<dbReference type="FunFam" id="1.10.238.10:FF:000089">
    <property type="entry name" value="calmodulin-like protein 3"/>
    <property type="match status" value="1"/>
</dbReference>
<feature type="domain" description="EF-hand" evidence="6">
    <location>
        <begin position="184"/>
        <end position="219"/>
    </location>
</feature>
<dbReference type="InterPro" id="IPR002048">
    <property type="entry name" value="EF_hand_dom"/>
</dbReference>
<sequence length="220" mass="24103">MKLITQLNPKHLFRSKKSRSVSRSEPPSFSSGSSSSSDGSSSNLKCSTTPKSVLSSHLRSKSHEIQWSNEFSSEIQLDHVQAFKLIDKDNDGKITRTELVSLLTRLGAEPLSEDELTLMLTDVDRDGDGCISLEKFGAISSAFEGPAVGTELKDAFDCFDADRDGKISAEELMGVFIAIGDAECTLADCKRMIASVDSDGDGFVCFEDFTRMMMEHHQIC</sequence>
<organism evidence="7 8">
    <name type="scientific">Coptis chinensis</name>
    <dbReference type="NCBI Taxonomy" id="261450"/>
    <lineage>
        <taxon>Eukaryota</taxon>
        <taxon>Viridiplantae</taxon>
        <taxon>Streptophyta</taxon>
        <taxon>Embryophyta</taxon>
        <taxon>Tracheophyta</taxon>
        <taxon>Spermatophyta</taxon>
        <taxon>Magnoliopsida</taxon>
        <taxon>Ranunculales</taxon>
        <taxon>Ranunculaceae</taxon>
        <taxon>Coptidoideae</taxon>
        <taxon>Coptis</taxon>
    </lineage>
</organism>
<comment type="caution">
    <text evidence="7">The sequence shown here is derived from an EMBL/GenBank/DDBJ whole genome shotgun (WGS) entry which is preliminary data.</text>
</comment>
<feature type="compositionally biased region" description="Low complexity" evidence="5">
    <location>
        <begin position="21"/>
        <end position="42"/>
    </location>
</feature>
<dbReference type="PROSITE" id="PS00018">
    <property type="entry name" value="EF_HAND_1"/>
    <property type="match status" value="3"/>
</dbReference>
<dbReference type="Pfam" id="PF13499">
    <property type="entry name" value="EF-hand_7"/>
    <property type="match status" value="2"/>
</dbReference>
<evidence type="ECO:0000259" key="6">
    <source>
        <dbReference type="PROSITE" id="PS50222"/>
    </source>
</evidence>
<dbReference type="Proteomes" id="UP000631114">
    <property type="component" value="Unassembled WGS sequence"/>
</dbReference>
<feature type="domain" description="EF-hand" evidence="6">
    <location>
        <begin position="147"/>
        <end position="182"/>
    </location>
</feature>
<feature type="domain" description="EF-hand" evidence="6">
    <location>
        <begin position="74"/>
        <end position="109"/>
    </location>
</feature>
<keyword evidence="4" id="KW-0106">Calcium</keyword>
<keyword evidence="8" id="KW-1185">Reference proteome</keyword>
<feature type="domain" description="EF-hand" evidence="6">
    <location>
        <begin position="111"/>
        <end position="146"/>
    </location>
</feature>
<dbReference type="AlphaFoldDB" id="A0A835HAZ0"/>
<protein>
    <recommendedName>
        <fullName evidence="6">EF-hand domain-containing protein</fullName>
    </recommendedName>
</protein>
<gene>
    <name evidence="7" type="ORF">IFM89_037588</name>
</gene>
<dbReference type="InterPro" id="IPR039647">
    <property type="entry name" value="EF_hand_pair_protein_CML-like"/>
</dbReference>
<evidence type="ECO:0000313" key="8">
    <source>
        <dbReference type="Proteomes" id="UP000631114"/>
    </source>
</evidence>
<name>A0A835HAZ0_9MAGN</name>
<keyword evidence="3" id="KW-0677">Repeat</keyword>
<evidence type="ECO:0000256" key="3">
    <source>
        <dbReference type="ARBA" id="ARBA00022737"/>
    </source>
</evidence>
<feature type="region of interest" description="Disordered" evidence="5">
    <location>
        <begin position="1"/>
        <end position="49"/>
    </location>
</feature>
<evidence type="ECO:0000256" key="5">
    <source>
        <dbReference type="SAM" id="MobiDB-lite"/>
    </source>
</evidence>
<evidence type="ECO:0000256" key="2">
    <source>
        <dbReference type="ARBA" id="ARBA00022723"/>
    </source>
</evidence>
<dbReference type="PROSITE" id="PS50222">
    <property type="entry name" value="EF_HAND_2"/>
    <property type="match status" value="4"/>
</dbReference>
<dbReference type="GO" id="GO:0005509">
    <property type="term" value="F:calcium ion binding"/>
    <property type="evidence" value="ECO:0007669"/>
    <property type="project" value="InterPro"/>
</dbReference>
<accession>A0A835HAZ0</accession>
<dbReference type="PANTHER" id="PTHR10891">
    <property type="entry name" value="EF-HAND CALCIUM-BINDING DOMAIN CONTAINING PROTEIN"/>
    <property type="match status" value="1"/>
</dbReference>
<evidence type="ECO:0000256" key="1">
    <source>
        <dbReference type="ARBA" id="ARBA00003291"/>
    </source>
</evidence>